<protein>
    <submittedName>
        <fullName evidence="2">Uncharacterized protein</fullName>
    </submittedName>
</protein>
<gene>
    <name evidence="2" type="ORF">PG993_014427</name>
</gene>
<feature type="region of interest" description="Disordered" evidence="1">
    <location>
        <begin position="190"/>
        <end position="212"/>
    </location>
</feature>
<keyword evidence="3" id="KW-1185">Reference proteome</keyword>
<dbReference type="Proteomes" id="UP001444661">
    <property type="component" value="Unassembled WGS sequence"/>
</dbReference>
<comment type="caution">
    <text evidence="2">The sequence shown here is derived from an EMBL/GenBank/DDBJ whole genome shotgun (WGS) entry which is preliminary data.</text>
</comment>
<feature type="compositionally biased region" description="Basic and acidic residues" evidence="1">
    <location>
        <begin position="197"/>
        <end position="212"/>
    </location>
</feature>
<feature type="region of interest" description="Disordered" evidence="1">
    <location>
        <begin position="1"/>
        <end position="50"/>
    </location>
</feature>
<proteinExistence type="predicted"/>
<evidence type="ECO:0000256" key="1">
    <source>
        <dbReference type="SAM" id="MobiDB-lite"/>
    </source>
</evidence>
<feature type="region of interest" description="Disordered" evidence="1">
    <location>
        <begin position="82"/>
        <end position="103"/>
    </location>
</feature>
<reference evidence="2 3" key="1">
    <citation type="submission" date="2023-01" db="EMBL/GenBank/DDBJ databases">
        <title>Analysis of 21 Apiospora genomes using comparative genomics revels a genus with tremendous synthesis potential of carbohydrate active enzymes and secondary metabolites.</title>
        <authorList>
            <person name="Sorensen T."/>
        </authorList>
    </citation>
    <scope>NUCLEOTIDE SEQUENCE [LARGE SCALE GENOMIC DNA]</scope>
    <source>
        <strain evidence="2 3">CBS 33761</strain>
    </source>
</reference>
<accession>A0ABR1RMT2</accession>
<organism evidence="2 3">
    <name type="scientific">Apiospora rasikravindrae</name>
    <dbReference type="NCBI Taxonomy" id="990691"/>
    <lineage>
        <taxon>Eukaryota</taxon>
        <taxon>Fungi</taxon>
        <taxon>Dikarya</taxon>
        <taxon>Ascomycota</taxon>
        <taxon>Pezizomycotina</taxon>
        <taxon>Sordariomycetes</taxon>
        <taxon>Xylariomycetidae</taxon>
        <taxon>Amphisphaeriales</taxon>
        <taxon>Apiosporaceae</taxon>
        <taxon>Apiospora</taxon>
    </lineage>
</organism>
<sequence length="212" mass="24349">MPLIGKRSLSLKKSKNNMQNNHHAQEHTFHARSMSTSSTISHASSTGSNVKADSYNPLSLHPPLSFNTSPVLPEFDAASKAHHENVGNSTHLGPEDFPTPTGDFYYNQDNRRKTYVYDQTVQWPLKDWQAVPPGLANMDEQEFDAQTTPRRLPNDQRRPPKDSNMSEMEMFVKRGEWKRKGIVFGLGSDYEEDQEEHFELPEPEPEPRFEFF</sequence>
<evidence type="ECO:0000313" key="2">
    <source>
        <dbReference type="EMBL" id="KAK8016238.1"/>
    </source>
</evidence>
<feature type="compositionally biased region" description="Low complexity" evidence="1">
    <location>
        <begin position="33"/>
        <end position="48"/>
    </location>
</feature>
<dbReference type="EMBL" id="JAQQWK010000014">
    <property type="protein sequence ID" value="KAK8016238.1"/>
    <property type="molecule type" value="Genomic_DNA"/>
</dbReference>
<feature type="region of interest" description="Disordered" evidence="1">
    <location>
        <begin position="144"/>
        <end position="167"/>
    </location>
</feature>
<evidence type="ECO:0000313" key="3">
    <source>
        <dbReference type="Proteomes" id="UP001444661"/>
    </source>
</evidence>
<feature type="compositionally biased region" description="Basic and acidic residues" evidence="1">
    <location>
        <begin position="152"/>
        <end position="161"/>
    </location>
</feature>
<name>A0ABR1RMT2_9PEZI</name>